<dbReference type="SUPFAM" id="SSF53623">
    <property type="entry name" value="MurD-like peptide ligases, catalytic domain"/>
    <property type="match status" value="1"/>
</dbReference>
<evidence type="ECO:0000256" key="9">
    <source>
        <dbReference type="ARBA" id="ARBA00023316"/>
    </source>
</evidence>
<comment type="pathway">
    <text evidence="10 11">Cell wall biogenesis; peptidoglycan biosynthesis.</text>
</comment>
<dbReference type="GO" id="GO:0071555">
    <property type="term" value="P:cell wall organization"/>
    <property type="evidence" value="ECO:0007669"/>
    <property type="project" value="UniProtKB-KW"/>
</dbReference>
<dbReference type="GO" id="GO:0008766">
    <property type="term" value="F:UDP-N-acetylmuramoylalanyl-D-glutamyl-2,6-diaminopimelate-D-alanyl-D-alanine ligase activity"/>
    <property type="evidence" value="ECO:0007669"/>
    <property type="project" value="RHEA"/>
</dbReference>
<dbReference type="SUPFAM" id="SSF53244">
    <property type="entry name" value="MurD-like peptide ligases, peptide-binding domain"/>
    <property type="match status" value="1"/>
</dbReference>
<dbReference type="Gene3D" id="3.40.1190.10">
    <property type="entry name" value="Mur-like, catalytic domain"/>
    <property type="match status" value="1"/>
</dbReference>
<gene>
    <name evidence="10" type="primary">murF</name>
    <name evidence="15" type="ORF">B6D57_04365</name>
</gene>
<dbReference type="InterPro" id="IPR036565">
    <property type="entry name" value="Mur-like_cat_sf"/>
</dbReference>
<dbReference type="GO" id="GO:0008360">
    <property type="term" value="P:regulation of cell shape"/>
    <property type="evidence" value="ECO:0007669"/>
    <property type="project" value="UniProtKB-KW"/>
</dbReference>
<protein>
    <recommendedName>
        <fullName evidence="10 11">UDP-N-acetylmuramoyl-tripeptide--D-alanyl-D-alanine ligase</fullName>
        <ecNumber evidence="10 11">6.3.2.10</ecNumber>
    </recommendedName>
    <alternativeName>
        <fullName evidence="10">D-alanyl-D-alanine-adding enzyme</fullName>
    </alternativeName>
</protein>
<organism evidence="15 16">
    <name type="scientific">Candidatus Coatesbacteria bacterium 4484_99</name>
    <dbReference type="NCBI Taxonomy" id="1970774"/>
    <lineage>
        <taxon>Bacteria</taxon>
        <taxon>Candidatus Coatesiibacteriota</taxon>
    </lineage>
</organism>
<dbReference type="InterPro" id="IPR013221">
    <property type="entry name" value="Mur_ligase_cen"/>
</dbReference>
<dbReference type="Gene3D" id="3.40.1390.10">
    <property type="entry name" value="MurE/MurF, N-terminal domain"/>
    <property type="match status" value="1"/>
</dbReference>
<keyword evidence="7 10" id="KW-0573">Peptidoglycan synthesis</keyword>
<evidence type="ECO:0000256" key="8">
    <source>
        <dbReference type="ARBA" id="ARBA00023306"/>
    </source>
</evidence>
<dbReference type="InterPro" id="IPR004101">
    <property type="entry name" value="Mur_ligase_C"/>
</dbReference>
<dbReference type="GO" id="GO:0009252">
    <property type="term" value="P:peptidoglycan biosynthetic process"/>
    <property type="evidence" value="ECO:0007669"/>
    <property type="project" value="UniProtKB-UniRule"/>
</dbReference>
<dbReference type="InterPro" id="IPR005863">
    <property type="entry name" value="UDP-N-AcMur_synth"/>
</dbReference>
<evidence type="ECO:0000259" key="12">
    <source>
        <dbReference type="Pfam" id="PF01225"/>
    </source>
</evidence>
<reference evidence="16" key="1">
    <citation type="submission" date="2017-03" db="EMBL/GenBank/DDBJ databases">
        <title>Novel pathways for hydrocarbon cycling and metabolic interdependencies in hydrothermal sediment communities.</title>
        <authorList>
            <person name="Dombrowski N."/>
            <person name="Seitz K."/>
            <person name="Teske A."/>
            <person name="Baker B."/>
        </authorList>
    </citation>
    <scope>NUCLEOTIDE SEQUENCE [LARGE SCALE GENOMIC DNA]</scope>
</reference>
<keyword evidence="3 10" id="KW-0132">Cell division</keyword>
<dbReference type="NCBIfam" id="TIGR01143">
    <property type="entry name" value="murF"/>
    <property type="match status" value="1"/>
</dbReference>
<comment type="subcellular location">
    <subcellularLocation>
        <location evidence="10 11">Cytoplasm</location>
    </subcellularLocation>
</comment>
<keyword evidence="9 10" id="KW-0961">Cell wall biogenesis/degradation</keyword>
<dbReference type="InterPro" id="IPR035911">
    <property type="entry name" value="MurE/MurF_N"/>
</dbReference>
<keyword evidence="4 10" id="KW-0547">Nucleotide-binding</keyword>
<dbReference type="GO" id="GO:0047480">
    <property type="term" value="F:UDP-N-acetylmuramoyl-tripeptide-D-alanyl-D-alanine ligase activity"/>
    <property type="evidence" value="ECO:0007669"/>
    <property type="project" value="UniProtKB-UniRule"/>
</dbReference>
<evidence type="ECO:0000313" key="16">
    <source>
        <dbReference type="Proteomes" id="UP000192611"/>
    </source>
</evidence>
<comment type="similarity">
    <text evidence="10">Belongs to the MurCDEF family. MurF subfamily.</text>
</comment>
<evidence type="ECO:0000256" key="6">
    <source>
        <dbReference type="ARBA" id="ARBA00022960"/>
    </source>
</evidence>
<evidence type="ECO:0000259" key="13">
    <source>
        <dbReference type="Pfam" id="PF02875"/>
    </source>
</evidence>
<dbReference type="Proteomes" id="UP000192611">
    <property type="component" value="Unassembled WGS sequence"/>
</dbReference>
<dbReference type="PANTHER" id="PTHR43024:SF1">
    <property type="entry name" value="UDP-N-ACETYLMURAMOYL-TRIPEPTIDE--D-ALANYL-D-ALANINE LIGASE"/>
    <property type="match status" value="1"/>
</dbReference>
<keyword evidence="2 10" id="KW-0436">Ligase</keyword>
<keyword evidence="1 10" id="KW-0963">Cytoplasm</keyword>
<comment type="function">
    <text evidence="10 11">Involved in cell wall formation. Catalyzes the final step in the synthesis of UDP-N-acetylmuramoyl-pentapeptide, the precursor of murein.</text>
</comment>
<evidence type="ECO:0000256" key="10">
    <source>
        <dbReference type="HAMAP-Rule" id="MF_02019"/>
    </source>
</evidence>
<dbReference type="Gene3D" id="3.90.190.20">
    <property type="entry name" value="Mur ligase, C-terminal domain"/>
    <property type="match status" value="1"/>
</dbReference>
<evidence type="ECO:0000256" key="2">
    <source>
        <dbReference type="ARBA" id="ARBA00022598"/>
    </source>
</evidence>
<accession>A0A1W9S0D4</accession>
<evidence type="ECO:0000256" key="5">
    <source>
        <dbReference type="ARBA" id="ARBA00022840"/>
    </source>
</evidence>
<name>A0A1W9S0D4_9BACT</name>
<dbReference type="InterPro" id="IPR000713">
    <property type="entry name" value="Mur_ligase_N"/>
</dbReference>
<keyword evidence="6 10" id="KW-0133">Cell shape</keyword>
<dbReference type="GO" id="GO:0005524">
    <property type="term" value="F:ATP binding"/>
    <property type="evidence" value="ECO:0007669"/>
    <property type="project" value="UniProtKB-UniRule"/>
</dbReference>
<dbReference type="InterPro" id="IPR036615">
    <property type="entry name" value="Mur_ligase_C_dom_sf"/>
</dbReference>
<feature type="domain" description="Mur ligase C-terminal" evidence="13">
    <location>
        <begin position="320"/>
        <end position="447"/>
    </location>
</feature>
<comment type="caution">
    <text evidence="15">The sequence shown here is derived from an EMBL/GenBank/DDBJ whole genome shotgun (WGS) entry which is preliminary data.</text>
</comment>
<evidence type="ECO:0000259" key="14">
    <source>
        <dbReference type="Pfam" id="PF08245"/>
    </source>
</evidence>
<proteinExistence type="inferred from homology"/>
<evidence type="ECO:0000256" key="4">
    <source>
        <dbReference type="ARBA" id="ARBA00022741"/>
    </source>
</evidence>
<dbReference type="GO" id="GO:0051301">
    <property type="term" value="P:cell division"/>
    <property type="evidence" value="ECO:0007669"/>
    <property type="project" value="UniProtKB-KW"/>
</dbReference>
<dbReference type="Pfam" id="PF01225">
    <property type="entry name" value="Mur_ligase"/>
    <property type="match status" value="1"/>
</dbReference>
<dbReference type="UniPathway" id="UPA00219"/>
<dbReference type="EC" id="6.3.2.10" evidence="10 11"/>
<dbReference type="PANTHER" id="PTHR43024">
    <property type="entry name" value="UDP-N-ACETYLMURAMOYL-TRIPEPTIDE--D-ALANYL-D-ALANINE LIGASE"/>
    <property type="match status" value="1"/>
</dbReference>
<evidence type="ECO:0000256" key="7">
    <source>
        <dbReference type="ARBA" id="ARBA00022984"/>
    </source>
</evidence>
<dbReference type="Pfam" id="PF02875">
    <property type="entry name" value="Mur_ligase_C"/>
    <property type="match status" value="1"/>
</dbReference>
<feature type="domain" description="Mur ligase N-terminal catalytic" evidence="12">
    <location>
        <begin position="33"/>
        <end position="106"/>
    </location>
</feature>
<evidence type="ECO:0000256" key="1">
    <source>
        <dbReference type="ARBA" id="ARBA00022490"/>
    </source>
</evidence>
<feature type="domain" description="Mur ligase central" evidence="14">
    <location>
        <begin position="116"/>
        <end position="296"/>
    </location>
</feature>
<comment type="catalytic activity">
    <reaction evidence="10 11">
        <text>D-alanyl-D-alanine + UDP-N-acetyl-alpha-D-muramoyl-L-alanyl-gamma-D-glutamyl-meso-2,6-diaminopimelate + ATP = UDP-N-acetyl-alpha-D-muramoyl-L-alanyl-gamma-D-glutamyl-meso-2,6-diaminopimeloyl-D-alanyl-D-alanine + ADP + phosphate + H(+)</text>
        <dbReference type="Rhea" id="RHEA:28374"/>
        <dbReference type="ChEBI" id="CHEBI:15378"/>
        <dbReference type="ChEBI" id="CHEBI:30616"/>
        <dbReference type="ChEBI" id="CHEBI:43474"/>
        <dbReference type="ChEBI" id="CHEBI:57822"/>
        <dbReference type="ChEBI" id="CHEBI:61386"/>
        <dbReference type="ChEBI" id="CHEBI:83905"/>
        <dbReference type="ChEBI" id="CHEBI:456216"/>
        <dbReference type="EC" id="6.3.2.10"/>
    </reaction>
</comment>
<dbReference type="InterPro" id="IPR051046">
    <property type="entry name" value="MurCDEF_CellWall_CoF430Synth"/>
</dbReference>
<dbReference type="Pfam" id="PF08245">
    <property type="entry name" value="Mur_ligase_M"/>
    <property type="match status" value="1"/>
</dbReference>
<sequence>MNQMKVLEKIEALEIINTIGGVLLSGSERAYFRGVSIDSRTIEHGEVFFAIEGKNFDGHDFVNNAIEKGAKGVVISKPVGTVRDDVSVILVDDTLKALQKLARFFRRGIDCPVVAITGTAGKTTTKEITAEVLSVKFRVHKNVGNINNEYGVPLTLLSTPPYSTMLVMEVGINQVGEMKIISDIVMPTTAIVTNIGPGHIGYFGSVERIAREKEQLFLRLPRDGYAILNADDPYTCQFSTFARKITYGIDKDADIMPDDLEEVGVEGVRFRIEGVDFYLHLPGRHNLYNALGAIACGCAYNIKISDMVEAVSSVKAVDSRMEIEQVGGIILVNDAYNANPLSMRSSISWFVRQPYERHILVLGDMLELGEFGEEEHIRMGEYIAELHNAGMVDLLFTTGELGRFISESAGRVSSKDDWIVNVDKGCLKDDLLKVLKKGDSILFKASRVIALDEVFRAILSDFNREER</sequence>
<dbReference type="GO" id="GO:0005737">
    <property type="term" value="C:cytoplasm"/>
    <property type="evidence" value="ECO:0007669"/>
    <property type="project" value="UniProtKB-SubCell"/>
</dbReference>
<keyword evidence="5 10" id="KW-0067">ATP-binding</keyword>
<dbReference type="SUPFAM" id="SSF63418">
    <property type="entry name" value="MurE/MurF N-terminal domain"/>
    <property type="match status" value="1"/>
</dbReference>
<evidence type="ECO:0000313" key="15">
    <source>
        <dbReference type="EMBL" id="OQX90196.1"/>
    </source>
</evidence>
<dbReference type="AlphaFoldDB" id="A0A1W9S0D4"/>
<feature type="binding site" evidence="10">
    <location>
        <begin position="118"/>
        <end position="124"/>
    </location>
    <ligand>
        <name>ATP</name>
        <dbReference type="ChEBI" id="CHEBI:30616"/>
    </ligand>
</feature>
<dbReference type="EMBL" id="NATQ01000090">
    <property type="protein sequence ID" value="OQX90196.1"/>
    <property type="molecule type" value="Genomic_DNA"/>
</dbReference>
<evidence type="ECO:0000256" key="3">
    <source>
        <dbReference type="ARBA" id="ARBA00022618"/>
    </source>
</evidence>
<evidence type="ECO:0000256" key="11">
    <source>
        <dbReference type="RuleBase" id="RU004136"/>
    </source>
</evidence>
<keyword evidence="8 10" id="KW-0131">Cell cycle</keyword>
<dbReference type="HAMAP" id="MF_02019">
    <property type="entry name" value="MurF"/>
    <property type="match status" value="1"/>
</dbReference>